<evidence type="ECO:0000256" key="2">
    <source>
        <dbReference type="ARBA" id="ARBA00022801"/>
    </source>
</evidence>
<dbReference type="PANTHER" id="PTHR23024:SF473">
    <property type="entry name" value="RECEPTOR GID1, PUTATIVE-RELATED"/>
    <property type="match status" value="1"/>
</dbReference>
<evidence type="ECO:0000259" key="5">
    <source>
        <dbReference type="Pfam" id="PF07859"/>
    </source>
</evidence>
<keyword evidence="4" id="KW-0812">Transmembrane</keyword>
<dbReference type="SUPFAM" id="SSF53474">
    <property type="entry name" value="alpha/beta-Hydrolases"/>
    <property type="match status" value="2"/>
</dbReference>
<feature type="transmembrane region" description="Helical" evidence="4">
    <location>
        <begin position="112"/>
        <end position="133"/>
    </location>
</feature>
<proteinExistence type="inferred from homology"/>
<evidence type="ECO:0000313" key="6">
    <source>
        <dbReference type="EMBL" id="RYR56372.1"/>
    </source>
</evidence>
<accession>A0A445CZK4</accession>
<feature type="domain" description="Alpha/beta hydrolase fold-3" evidence="5">
    <location>
        <begin position="457"/>
        <end position="678"/>
    </location>
</feature>
<dbReference type="Gene3D" id="3.40.50.1820">
    <property type="entry name" value="alpha/beta hydrolase"/>
    <property type="match status" value="2"/>
</dbReference>
<dbReference type="InterPro" id="IPR002168">
    <property type="entry name" value="Lipase_GDXG_HIS_AS"/>
</dbReference>
<organism evidence="6 7">
    <name type="scientific">Arachis hypogaea</name>
    <name type="common">Peanut</name>
    <dbReference type="NCBI Taxonomy" id="3818"/>
    <lineage>
        <taxon>Eukaryota</taxon>
        <taxon>Viridiplantae</taxon>
        <taxon>Streptophyta</taxon>
        <taxon>Embryophyta</taxon>
        <taxon>Tracheophyta</taxon>
        <taxon>Spermatophyta</taxon>
        <taxon>Magnoliopsida</taxon>
        <taxon>eudicotyledons</taxon>
        <taxon>Gunneridae</taxon>
        <taxon>Pentapetalae</taxon>
        <taxon>rosids</taxon>
        <taxon>fabids</taxon>
        <taxon>Fabales</taxon>
        <taxon>Fabaceae</taxon>
        <taxon>Papilionoideae</taxon>
        <taxon>50 kb inversion clade</taxon>
        <taxon>dalbergioids sensu lato</taxon>
        <taxon>Dalbergieae</taxon>
        <taxon>Pterocarpus clade</taxon>
        <taxon>Arachis</taxon>
    </lineage>
</organism>
<dbReference type="AlphaFoldDB" id="A0A445CZK4"/>
<gene>
    <name evidence="6" type="ORF">Ahy_A05g022089</name>
</gene>
<sequence length="699" mass="78133">MPLFSSPSSKCFWITLIVFSLSYYLLIAKSTTFPTSPPPPKLCNKNPYKQLNLVLNKNGSFRRGSMPPESPPAPDPNLPTKVLSKDLPINKSKGTWARIYLPRETLDQNSKLPLLVFFHGGGFIFLSASSTIFHEFCFNMANDVVAVVASIEYRLAPEHRLPAAYEDAVEALHWIKTNQEEDDWLRYYADLSNVFLVGSSAGGNIAYNAGLRLVATGSRYDLGIPKIQGLILIQPYFGGTQMTGSEMRLANEPHLSLCNNYALWELSLPVGADRDHEYCNPTVGDGPKKIEMIRRLGWRVLVTGCGGDPLVDRQMELVKVMEMKGVKVVGHFTAGDYHGVQDTDTFKAKQLYEVVKNFISSRLETPYSQSIHNSKKEKEEKTAMSDHSEEHMKIIRKPDGTLTLLRKPESRSLPQSDRTLSITVLSKDLTINPHNDTWLRLFLPKQGTNDNKKLPLIVFFHGSGFVTSSAASTIFHDFCVNIADGAAAVVASVEYRLAPEHRLPAAYDDAVETFHWIKSSQDEWLTKHVDYSRCYLMGNSAGATIAYYAGLRIASGEVGDLEPLKIQGMILRQPYIGGTQRTESELRLENDAVLPLSDNDLMWELALPVGADRDHEYCNLTAVDGWRVEKVRDQGWRVMVSGCGGDPLVDRDRELVKVLEEKGVCVVSDFEEEGCHGIELTDPNKAKTLIRLIKHFMSS</sequence>
<keyword evidence="4" id="KW-0472">Membrane</keyword>
<feature type="region of interest" description="Disordered" evidence="3">
    <location>
        <begin position="369"/>
        <end position="390"/>
    </location>
</feature>
<feature type="domain" description="Alpha/beta hydrolase fold-3" evidence="5">
    <location>
        <begin position="115"/>
        <end position="340"/>
    </location>
</feature>
<dbReference type="GO" id="GO:0016787">
    <property type="term" value="F:hydrolase activity"/>
    <property type="evidence" value="ECO:0007669"/>
    <property type="project" value="UniProtKB-KW"/>
</dbReference>
<keyword evidence="2" id="KW-0378">Hydrolase</keyword>
<comment type="similarity">
    <text evidence="1">Belongs to the 'GDXG' lipolytic enzyme family.</text>
</comment>
<dbReference type="InterPro" id="IPR050466">
    <property type="entry name" value="Carboxylest/Gibb_receptor"/>
</dbReference>
<dbReference type="PANTHER" id="PTHR23024">
    <property type="entry name" value="ARYLACETAMIDE DEACETYLASE"/>
    <property type="match status" value="1"/>
</dbReference>
<dbReference type="STRING" id="3818.A0A445CZK4"/>
<keyword evidence="4" id="KW-1133">Transmembrane helix</keyword>
<dbReference type="InterPro" id="IPR029058">
    <property type="entry name" value="AB_hydrolase_fold"/>
</dbReference>
<comment type="caution">
    <text evidence="6">The sequence shown here is derived from an EMBL/GenBank/DDBJ whole genome shotgun (WGS) entry which is preliminary data.</text>
</comment>
<reference evidence="6 7" key="1">
    <citation type="submission" date="2019-01" db="EMBL/GenBank/DDBJ databases">
        <title>Sequencing of cultivated peanut Arachis hypogaea provides insights into genome evolution and oil improvement.</title>
        <authorList>
            <person name="Chen X."/>
        </authorList>
    </citation>
    <scope>NUCLEOTIDE SEQUENCE [LARGE SCALE GENOMIC DNA]</scope>
    <source>
        <strain evidence="7">cv. Fuhuasheng</strain>
        <tissue evidence="6">Leaves</tissue>
    </source>
</reference>
<dbReference type="Proteomes" id="UP000289738">
    <property type="component" value="Chromosome A05"/>
</dbReference>
<evidence type="ECO:0000313" key="7">
    <source>
        <dbReference type="Proteomes" id="UP000289738"/>
    </source>
</evidence>
<name>A0A445CZK4_ARAHY</name>
<dbReference type="EMBL" id="SDMP01000005">
    <property type="protein sequence ID" value="RYR56372.1"/>
    <property type="molecule type" value="Genomic_DNA"/>
</dbReference>
<evidence type="ECO:0000256" key="3">
    <source>
        <dbReference type="SAM" id="MobiDB-lite"/>
    </source>
</evidence>
<dbReference type="PROSITE" id="PS01173">
    <property type="entry name" value="LIPASE_GDXG_HIS"/>
    <property type="match status" value="1"/>
</dbReference>
<evidence type="ECO:0000256" key="4">
    <source>
        <dbReference type="SAM" id="Phobius"/>
    </source>
</evidence>
<dbReference type="Pfam" id="PF07859">
    <property type="entry name" value="Abhydrolase_3"/>
    <property type="match status" value="2"/>
</dbReference>
<keyword evidence="7" id="KW-1185">Reference proteome</keyword>
<protein>
    <recommendedName>
        <fullName evidence="5">Alpha/beta hydrolase fold-3 domain-containing protein</fullName>
    </recommendedName>
</protein>
<dbReference type="InterPro" id="IPR013094">
    <property type="entry name" value="AB_hydrolase_3"/>
</dbReference>
<evidence type="ECO:0000256" key="1">
    <source>
        <dbReference type="ARBA" id="ARBA00010515"/>
    </source>
</evidence>
<feature type="compositionally biased region" description="Basic and acidic residues" evidence="3">
    <location>
        <begin position="374"/>
        <end position="390"/>
    </location>
</feature>
<feature type="transmembrane region" description="Helical" evidence="4">
    <location>
        <begin position="12"/>
        <end position="28"/>
    </location>
</feature>